<evidence type="ECO:0000256" key="1">
    <source>
        <dbReference type="SAM" id="Phobius"/>
    </source>
</evidence>
<reference evidence="2" key="2">
    <citation type="journal article" date="2015" name="Fish Shellfish Immunol.">
        <title>Early steps in the European eel (Anguilla anguilla)-Vibrio vulnificus interaction in the gills: Role of the RtxA13 toxin.</title>
        <authorList>
            <person name="Callol A."/>
            <person name="Pajuelo D."/>
            <person name="Ebbesson L."/>
            <person name="Teles M."/>
            <person name="MacKenzie S."/>
            <person name="Amaro C."/>
        </authorList>
    </citation>
    <scope>NUCLEOTIDE SEQUENCE</scope>
</reference>
<proteinExistence type="predicted"/>
<feature type="transmembrane region" description="Helical" evidence="1">
    <location>
        <begin position="12"/>
        <end position="34"/>
    </location>
</feature>
<dbReference type="EMBL" id="GBXM01067435">
    <property type="protein sequence ID" value="JAH41142.1"/>
    <property type="molecule type" value="Transcribed_RNA"/>
</dbReference>
<keyword evidence="1" id="KW-1133">Transmembrane helix</keyword>
<accession>A0A0E9SIR8</accession>
<keyword evidence="1" id="KW-0812">Transmembrane</keyword>
<dbReference type="AlphaFoldDB" id="A0A0E9SIR8"/>
<keyword evidence="1" id="KW-0472">Membrane</keyword>
<evidence type="ECO:0000313" key="2">
    <source>
        <dbReference type="EMBL" id="JAH41142.1"/>
    </source>
</evidence>
<organism evidence="2">
    <name type="scientific">Anguilla anguilla</name>
    <name type="common">European freshwater eel</name>
    <name type="synonym">Muraena anguilla</name>
    <dbReference type="NCBI Taxonomy" id="7936"/>
    <lineage>
        <taxon>Eukaryota</taxon>
        <taxon>Metazoa</taxon>
        <taxon>Chordata</taxon>
        <taxon>Craniata</taxon>
        <taxon>Vertebrata</taxon>
        <taxon>Euteleostomi</taxon>
        <taxon>Actinopterygii</taxon>
        <taxon>Neopterygii</taxon>
        <taxon>Teleostei</taxon>
        <taxon>Anguilliformes</taxon>
        <taxon>Anguillidae</taxon>
        <taxon>Anguilla</taxon>
    </lineage>
</organism>
<name>A0A0E9SIR8_ANGAN</name>
<reference evidence="2" key="1">
    <citation type="submission" date="2014-11" db="EMBL/GenBank/DDBJ databases">
        <authorList>
            <person name="Amaro Gonzalez C."/>
        </authorList>
    </citation>
    <scope>NUCLEOTIDE SEQUENCE</scope>
</reference>
<protein>
    <submittedName>
        <fullName evidence="2">Uncharacterized protein</fullName>
    </submittedName>
</protein>
<sequence>MTTAFDDHMPVIWDFLNLFVISLFLNVHFEFMLFI</sequence>